<feature type="transmembrane region" description="Helical" evidence="7">
    <location>
        <begin position="399"/>
        <end position="424"/>
    </location>
</feature>
<feature type="transmembrane region" description="Helical" evidence="7">
    <location>
        <begin position="186"/>
        <end position="208"/>
    </location>
</feature>
<evidence type="ECO:0000313" key="9">
    <source>
        <dbReference type="Proteomes" id="UP000504634"/>
    </source>
</evidence>
<evidence type="ECO:0000256" key="1">
    <source>
        <dbReference type="ARBA" id="ARBA00004651"/>
    </source>
</evidence>
<keyword evidence="2" id="KW-1003">Cell membrane</keyword>
<evidence type="ECO:0000256" key="2">
    <source>
        <dbReference type="ARBA" id="ARBA00022475"/>
    </source>
</evidence>
<dbReference type="InterPro" id="IPR003663">
    <property type="entry name" value="Sugar/inositol_transpt"/>
</dbReference>
<organism evidence="9 10">
    <name type="scientific">Drosophila lebanonensis</name>
    <name type="common">Fruit fly</name>
    <name type="synonym">Scaptodrosophila lebanonensis</name>
    <dbReference type="NCBI Taxonomy" id="7225"/>
    <lineage>
        <taxon>Eukaryota</taxon>
        <taxon>Metazoa</taxon>
        <taxon>Ecdysozoa</taxon>
        <taxon>Arthropoda</taxon>
        <taxon>Hexapoda</taxon>
        <taxon>Insecta</taxon>
        <taxon>Pterygota</taxon>
        <taxon>Neoptera</taxon>
        <taxon>Endopterygota</taxon>
        <taxon>Diptera</taxon>
        <taxon>Brachycera</taxon>
        <taxon>Muscomorpha</taxon>
        <taxon>Ephydroidea</taxon>
        <taxon>Drosophilidae</taxon>
        <taxon>Scaptodrosophila</taxon>
    </lineage>
</organism>
<evidence type="ECO:0000256" key="6">
    <source>
        <dbReference type="ARBA" id="ARBA00023180"/>
    </source>
</evidence>
<dbReference type="GO" id="GO:0005886">
    <property type="term" value="C:plasma membrane"/>
    <property type="evidence" value="ECO:0007669"/>
    <property type="project" value="UniProtKB-SubCell"/>
</dbReference>
<keyword evidence="6" id="KW-0325">Glycoprotein</keyword>
<gene>
    <name evidence="10 11" type="primary">LOC115623777</name>
</gene>
<dbReference type="PRINTS" id="PR00171">
    <property type="entry name" value="SUGRTRNSPORT"/>
</dbReference>
<proteinExistence type="predicted"/>
<dbReference type="PROSITE" id="PS00216">
    <property type="entry name" value="SUGAR_TRANSPORT_1"/>
    <property type="match status" value="1"/>
</dbReference>
<feature type="transmembrane region" description="Helical" evidence="7">
    <location>
        <begin position="51"/>
        <end position="73"/>
    </location>
</feature>
<dbReference type="InterPro" id="IPR044775">
    <property type="entry name" value="MFS_ERD6/Tret1-like"/>
</dbReference>
<dbReference type="InterPro" id="IPR005828">
    <property type="entry name" value="MFS_sugar_transport-like"/>
</dbReference>
<dbReference type="FunFam" id="1.20.1250.20:FF:000249">
    <property type="entry name" value="facilitated trehalose transporter Tret1"/>
    <property type="match status" value="1"/>
</dbReference>
<feature type="transmembrane region" description="Helical" evidence="7">
    <location>
        <begin position="468"/>
        <end position="486"/>
    </location>
</feature>
<comment type="subcellular location">
    <subcellularLocation>
        <location evidence="1">Cell membrane</location>
        <topology evidence="1">Multi-pass membrane protein</topology>
    </subcellularLocation>
</comment>
<reference evidence="10 11" key="1">
    <citation type="submission" date="2025-04" db="UniProtKB">
        <authorList>
            <consortium name="RefSeq"/>
        </authorList>
    </citation>
    <scope>IDENTIFICATION</scope>
    <source>
        <strain evidence="10 11">11010-0011.00</strain>
        <tissue evidence="10 11">Whole body</tissue>
    </source>
</reference>
<feature type="transmembrane region" description="Helical" evidence="7">
    <location>
        <begin position="214"/>
        <end position="234"/>
    </location>
</feature>
<accession>A0A6J2TDV8</accession>
<dbReference type="InterPro" id="IPR005829">
    <property type="entry name" value="Sugar_transporter_CS"/>
</dbReference>
<dbReference type="SUPFAM" id="SSF103473">
    <property type="entry name" value="MFS general substrate transporter"/>
    <property type="match status" value="1"/>
</dbReference>
<sequence length="522" mass="57538">MNELRQGDVDAEPEEYQALRNGKTPQIVAGLDRPLERKPLGEQTRAVRRQAWMVILANVGVLSTGIALAMPTVTLNQLTSATEPVHLTQSQGSWFASLQSLSTPLGGLLSAMLLDKIGRVKTLYVLNITALVAWALLALAPQEDEQLFCTQLLASRFISGIAMGLATAPVGVYGAEISLPKLRGKLILGSSISVAAGITLLYIVGYFIRNDFRLIGLICCGYQIASLLCVLPLPETYSWLLSKRRVEKAKESLNYFRGLDKSPHITHPELLEEFNVLQKSMQLHQGEKKPSFIKCLRLPEVYKPLLILMGLFAFQQLTGIFIIIVYAVQISMEAGVTIDPFLCAVLIGASRVIMTCPMGAILEKWGRRRAGIISGLSMCVCMLLLAGHGRIDWLAKVPYLVVICIVGFIVVSTLGLYTLPFFMLSELFPQKVRGPASGLTVAVGMFISFVCIKMYPRMNAGIGTSNCFLVFAAMSLLAAIFVYFALPETRGRTLLEIEEQFRSGRIRRKKPADVEMQEVFVR</sequence>
<feature type="transmembrane region" description="Helical" evidence="7">
    <location>
        <begin position="369"/>
        <end position="387"/>
    </location>
</feature>
<feature type="transmembrane region" description="Helical" evidence="7">
    <location>
        <begin position="341"/>
        <end position="362"/>
    </location>
</feature>
<dbReference type="GeneID" id="115623777"/>
<evidence type="ECO:0000256" key="7">
    <source>
        <dbReference type="SAM" id="Phobius"/>
    </source>
</evidence>
<dbReference type="CDD" id="cd17358">
    <property type="entry name" value="MFS_GLUT6_8_Class3_like"/>
    <property type="match status" value="1"/>
</dbReference>
<keyword evidence="3 7" id="KW-0812">Transmembrane</keyword>
<feature type="transmembrane region" description="Helical" evidence="7">
    <location>
        <begin position="153"/>
        <end position="174"/>
    </location>
</feature>
<dbReference type="InterPro" id="IPR020846">
    <property type="entry name" value="MFS_dom"/>
</dbReference>
<evidence type="ECO:0000259" key="8">
    <source>
        <dbReference type="PROSITE" id="PS50850"/>
    </source>
</evidence>
<keyword evidence="5 7" id="KW-0472">Membrane</keyword>
<dbReference type="InterPro" id="IPR036259">
    <property type="entry name" value="MFS_trans_sf"/>
</dbReference>
<protein>
    <submittedName>
        <fullName evidence="10 11">Facilitated trehalose transporter Tret1-2 homolog</fullName>
    </submittedName>
</protein>
<feature type="transmembrane region" description="Helical" evidence="7">
    <location>
        <begin position="123"/>
        <end position="141"/>
    </location>
</feature>
<evidence type="ECO:0000256" key="3">
    <source>
        <dbReference type="ARBA" id="ARBA00022692"/>
    </source>
</evidence>
<evidence type="ECO:0000256" key="4">
    <source>
        <dbReference type="ARBA" id="ARBA00022989"/>
    </source>
</evidence>
<dbReference type="RefSeq" id="XP_030374187.1">
    <property type="nucleotide sequence ID" value="XM_030518327.1"/>
</dbReference>
<dbReference type="PANTHER" id="PTHR48021:SF89">
    <property type="entry name" value="FI02132P-RELATED"/>
    <property type="match status" value="1"/>
</dbReference>
<keyword evidence="9" id="KW-1185">Reference proteome</keyword>
<feature type="transmembrane region" description="Helical" evidence="7">
    <location>
        <begin position="436"/>
        <end position="456"/>
    </location>
</feature>
<dbReference type="AlphaFoldDB" id="A0A6J2TDV8"/>
<dbReference type="Gene3D" id="1.20.1250.20">
    <property type="entry name" value="MFS general substrate transporter like domains"/>
    <property type="match status" value="1"/>
</dbReference>
<feature type="domain" description="Major facilitator superfamily (MFS) profile" evidence="8">
    <location>
        <begin position="53"/>
        <end position="490"/>
    </location>
</feature>
<dbReference type="PROSITE" id="PS00217">
    <property type="entry name" value="SUGAR_TRANSPORT_2"/>
    <property type="match status" value="1"/>
</dbReference>
<dbReference type="PROSITE" id="PS50850">
    <property type="entry name" value="MFS"/>
    <property type="match status" value="1"/>
</dbReference>
<keyword evidence="4 7" id="KW-1133">Transmembrane helix</keyword>
<dbReference type="PANTHER" id="PTHR48021">
    <property type="match status" value="1"/>
</dbReference>
<evidence type="ECO:0000313" key="11">
    <source>
        <dbReference type="RefSeq" id="XP_030374187.1"/>
    </source>
</evidence>
<evidence type="ECO:0000256" key="5">
    <source>
        <dbReference type="ARBA" id="ARBA00023136"/>
    </source>
</evidence>
<evidence type="ECO:0000313" key="10">
    <source>
        <dbReference type="RefSeq" id="XP_030374179.1"/>
    </source>
</evidence>
<dbReference type="RefSeq" id="XP_030374179.1">
    <property type="nucleotide sequence ID" value="XM_030518319.1"/>
</dbReference>
<dbReference type="Proteomes" id="UP000504634">
    <property type="component" value="Unplaced"/>
</dbReference>
<dbReference type="Pfam" id="PF00083">
    <property type="entry name" value="Sugar_tr"/>
    <property type="match status" value="1"/>
</dbReference>
<feature type="transmembrane region" description="Helical" evidence="7">
    <location>
        <begin position="305"/>
        <end position="329"/>
    </location>
</feature>
<feature type="transmembrane region" description="Helical" evidence="7">
    <location>
        <begin position="93"/>
        <end position="114"/>
    </location>
</feature>
<dbReference type="GO" id="GO:0051119">
    <property type="term" value="F:sugar transmembrane transporter activity"/>
    <property type="evidence" value="ECO:0007669"/>
    <property type="project" value="InterPro"/>
</dbReference>
<name>A0A6J2TDV8_DROLE</name>
<dbReference type="InterPro" id="IPR050549">
    <property type="entry name" value="MFS_Trehalose_Transporter"/>
</dbReference>
<dbReference type="OrthoDB" id="6612291at2759"/>